<evidence type="ECO:0000313" key="2">
    <source>
        <dbReference type="Proteomes" id="UP000017247"/>
    </source>
</evidence>
<gene>
    <name evidence="1" type="ORF">LHCIRMBIA104_01048</name>
</gene>
<evidence type="ECO:0000313" key="1">
    <source>
        <dbReference type="EMBL" id="CDI59792.1"/>
    </source>
</evidence>
<proteinExistence type="predicted"/>
<dbReference type="HOGENOM" id="CLU_451136_0_0_9"/>
<sequence length="605" mass="70357">MVNKKSIDNLLKKKKYKGEQLGRILLLTLVDQIYNRPPRAPIDQLSQMINNLANGYEGSVYNTYVNIYAEMADAYNAIQASAVQAYLGLTNIKLNLSVMTRAAASQKMKMEKPVTITERQYRRYQTKYKKFIKEAADKYKNEQHTVLDYLLSRLEAIFIYFDDEPDEDELKKLNSKYKNIAAILEQYKHETISLKWDAPIRKIYKKHNANDVKIQQFNYQLVLDNIIHSTLYDNKIKDQLDNLKEDTVEDVKTNLDAIYLMAKFSKEMDTNEASKYALNKVGLKFDELEEIENEPEKELPDPITKRDIFDYYIFDMAVFDPDNQKYNRIDAEDVQTLNDFYKAELMDMLKATSKDLIKESPNLESLISINDPEDLDRVLTGKELAKAGDSFYKDMTSVTTLKDDPDYGMWNVFPKQDQKRARQYGFSVFHGAADDYTKAGEYYFTQTKKEEDQLFMDELDIYTSSSDQLDQSYEMIEKYFKEYQAYCKFVDGLAKFADSKEVKDFKLIPEQTNVLNEIDNIQALRNLVLSQLKGALSAADYRKYSKCIKDIYSLPDPDKKRIAESTDNQVASYIARIFSWRSETENKPVITSVLFDDIAEGNVDD</sequence>
<dbReference type="Proteomes" id="UP000017247">
    <property type="component" value="Unassembled WGS sequence"/>
</dbReference>
<name>U6F752_LACHE</name>
<accession>U6F752</accession>
<reference evidence="1" key="1">
    <citation type="submission" date="2013-09" db="EMBL/GenBank/DDBJ databases">
        <title>Draft Genome Sequence of five Lactobacillus helveticus strains CIRM-BIA 101T, 103, 104, 951 and 953 isolated from milk product.</title>
        <authorList>
            <person name="Valence F."/>
            <person name="Chuat V."/>
            <person name="Ma L."/>
            <person name="Creno S."/>
            <person name="Falentin H."/>
            <person name="Lortal S."/>
            <person name="Bizet C."/>
            <person name="Clermont D."/>
            <person name="Loux V."/>
            <person name="Bouchier C."/>
            <person name="Cousin S."/>
        </authorList>
    </citation>
    <scope>NUCLEOTIDE SEQUENCE [LARGE SCALE GENOMIC DNA]</scope>
    <source>
        <strain evidence="1">CIRM-BIA 104</strain>
    </source>
</reference>
<dbReference type="EMBL" id="CBUL010000026">
    <property type="protein sequence ID" value="CDI59792.1"/>
    <property type="molecule type" value="Genomic_DNA"/>
</dbReference>
<protein>
    <submittedName>
        <fullName evidence="1">Uncharacterized protein</fullName>
    </submittedName>
</protein>
<comment type="caution">
    <text evidence="1">The sequence shown here is derived from an EMBL/GenBank/DDBJ whole genome shotgun (WGS) entry which is preliminary data.</text>
</comment>
<dbReference type="AlphaFoldDB" id="U6F752"/>
<organism evidence="1 2">
    <name type="scientific">Lactobacillus helveticus CIRM-BIA 104</name>
    <dbReference type="NCBI Taxonomy" id="1226333"/>
    <lineage>
        <taxon>Bacteria</taxon>
        <taxon>Bacillati</taxon>
        <taxon>Bacillota</taxon>
        <taxon>Bacilli</taxon>
        <taxon>Lactobacillales</taxon>
        <taxon>Lactobacillaceae</taxon>
        <taxon>Lactobacillus</taxon>
    </lineage>
</organism>
<dbReference type="RefSeq" id="WP_023191526.1">
    <property type="nucleotide sequence ID" value="NZ_HG530998.1"/>
</dbReference>